<accession>A0A9D7SBQ1</accession>
<dbReference type="GO" id="GO:0005524">
    <property type="term" value="F:ATP binding"/>
    <property type="evidence" value="ECO:0007669"/>
    <property type="project" value="UniProtKB-KW"/>
</dbReference>
<evidence type="ECO:0000256" key="2">
    <source>
        <dbReference type="ARBA" id="ARBA00005417"/>
    </source>
</evidence>
<keyword evidence="3" id="KW-0813">Transport</keyword>
<dbReference type="GO" id="GO:0005886">
    <property type="term" value="C:plasma membrane"/>
    <property type="evidence" value="ECO:0007669"/>
    <property type="project" value="UniProtKB-SubCell"/>
</dbReference>
<dbReference type="AlphaFoldDB" id="A0A9D7SBQ1"/>
<dbReference type="Gene3D" id="3.40.50.300">
    <property type="entry name" value="P-loop containing nucleotide triphosphate hydrolases"/>
    <property type="match status" value="1"/>
</dbReference>
<evidence type="ECO:0000256" key="3">
    <source>
        <dbReference type="ARBA" id="ARBA00022448"/>
    </source>
</evidence>
<comment type="similarity">
    <text evidence="2">Belongs to the ABC transporter superfamily.</text>
</comment>
<dbReference type="InterPro" id="IPR050086">
    <property type="entry name" value="MetN_ABC_transporter-like"/>
</dbReference>
<dbReference type="Proteomes" id="UP000808349">
    <property type="component" value="Unassembled WGS sequence"/>
</dbReference>
<protein>
    <submittedName>
        <fullName evidence="7">ATP-binding cassette domain-containing protein</fullName>
    </submittedName>
</protein>
<proteinExistence type="inferred from homology"/>
<dbReference type="SUPFAM" id="SSF52540">
    <property type="entry name" value="P-loop containing nucleoside triphosphate hydrolases"/>
    <property type="match status" value="1"/>
</dbReference>
<feature type="domain" description="ABC transporter" evidence="6">
    <location>
        <begin position="6"/>
        <end position="225"/>
    </location>
</feature>
<evidence type="ECO:0000259" key="6">
    <source>
        <dbReference type="PROSITE" id="PS50893"/>
    </source>
</evidence>
<keyword evidence="7" id="KW-0547">Nucleotide-binding</keyword>
<dbReference type="GO" id="GO:0016887">
    <property type="term" value="F:ATP hydrolysis activity"/>
    <property type="evidence" value="ECO:0007669"/>
    <property type="project" value="InterPro"/>
</dbReference>
<reference evidence="7 8" key="1">
    <citation type="submission" date="2020-10" db="EMBL/GenBank/DDBJ databases">
        <title>Connecting structure to function with the recovery of over 1000 high-quality activated sludge metagenome-assembled genomes encoding full-length rRNA genes using long-read sequencing.</title>
        <authorList>
            <person name="Singleton C.M."/>
            <person name="Petriglieri F."/>
            <person name="Kristensen J.M."/>
            <person name="Kirkegaard R.H."/>
            <person name="Michaelsen T.Y."/>
            <person name="Andersen M.H."/>
            <person name="Karst S.M."/>
            <person name="Dueholm M.S."/>
            <person name="Nielsen P.H."/>
            <person name="Albertsen M."/>
        </authorList>
    </citation>
    <scope>NUCLEOTIDE SEQUENCE [LARGE SCALE GENOMIC DNA]</scope>
    <source>
        <strain evidence="7">Ribe_18-Q3-R11-54_BAT3C.373</strain>
    </source>
</reference>
<dbReference type="PANTHER" id="PTHR43166:SF9">
    <property type="entry name" value="GLUTAMATE_ASPARTATE IMPORT ATP-BINDING PROTEIN GLTL"/>
    <property type="match status" value="1"/>
</dbReference>
<keyword evidence="4" id="KW-1003">Cell membrane</keyword>
<gene>
    <name evidence="7" type="ORF">IPO85_14610</name>
</gene>
<evidence type="ECO:0000313" key="7">
    <source>
        <dbReference type="EMBL" id="MBK9718715.1"/>
    </source>
</evidence>
<name>A0A9D7SBQ1_9BACT</name>
<dbReference type="PANTHER" id="PTHR43166">
    <property type="entry name" value="AMINO ACID IMPORT ATP-BINDING PROTEIN"/>
    <property type="match status" value="1"/>
</dbReference>
<dbReference type="Pfam" id="PF00005">
    <property type="entry name" value="ABC_tran"/>
    <property type="match status" value="1"/>
</dbReference>
<keyword evidence="5" id="KW-0472">Membrane</keyword>
<dbReference type="InterPro" id="IPR027417">
    <property type="entry name" value="P-loop_NTPase"/>
</dbReference>
<keyword evidence="7" id="KW-0067">ATP-binding</keyword>
<evidence type="ECO:0000256" key="1">
    <source>
        <dbReference type="ARBA" id="ARBA00004202"/>
    </source>
</evidence>
<evidence type="ECO:0000313" key="8">
    <source>
        <dbReference type="Proteomes" id="UP000808349"/>
    </source>
</evidence>
<comment type="caution">
    <text evidence="7">The sequence shown here is derived from an EMBL/GenBank/DDBJ whole genome shotgun (WGS) entry which is preliminary data.</text>
</comment>
<organism evidence="7 8">
    <name type="scientific">Candidatus Defluviibacterium haderslevense</name>
    <dbReference type="NCBI Taxonomy" id="2981993"/>
    <lineage>
        <taxon>Bacteria</taxon>
        <taxon>Pseudomonadati</taxon>
        <taxon>Bacteroidota</taxon>
        <taxon>Saprospiria</taxon>
        <taxon>Saprospirales</taxon>
        <taxon>Saprospiraceae</taxon>
        <taxon>Candidatus Defluviibacterium</taxon>
    </lineage>
</organism>
<dbReference type="EMBL" id="JADKFW010000012">
    <property type="protein sequence ID" value="MBK9718715.1"/>
    <property type="molecule type" value="Genomic_DNA"/>
</dbReference>
<evidence type="ECO:0000256" key="4">
    <source>
        <dbReference type="ARBA" id="ARBA00022475"/>
    </source>
</evidence>
<sequence>MSNSAIAAQKLNVKYSETIILKDIHFDIQMNDWVDLVGANNSGKSTLMNTFYGLHNDIQGLLHVLDYSLNPISVSNLSELRRKSSFISTHIPLMEHKTVRANLALALSAADKIRDLNSDALIEQMLEKLGLKALIKEEVAQLSLSQKLMVKICRALINKPRLLIVDESFLGFDTEHYLMAMNLIHDYYIRENLTVIMANVDAHSFHVDQKKSFLIEHQQVRELTV</sequence>
<dbReference type="PROSITE" id="PS50893">
    <property type="entry name" value="ABC_TRANSPORTER_2"/>
    <property type="match status" value="1"/>
</dbReference>
<evidence type="ECO:0000256" key="5">
    <source>
        <dbReference type="ARBA" id="ARBA00023136"/>
    </source>
</evidence>
<dbReference type="InterPro" id="IPR003439">
    <property type="entry name" value="ABC_transporter-like_ATP-bd"/>
</dbReference>
<comment type="subcellular location">
    <subcellularLocation>
        <location evidence="1">Cell membrane</location>
        <topology evidence="1">Peripheral membrane protein</topology>
    </subcellularLocation>
</comment>